<dbReference type="Gene3D" id="3.40.190.10">
    <property type="entry name" value="Periplasmic binding protein-like II"/>
    <property type="match status" value="2"/>
</dbReference>
<dbReference type="InterPro" id="IPR005119">
    <property type="entry name" value="LysR_subst-bd"/>
</dbReference>
<dbReference type="Gene3D" id="1.10.10.10">
    <property type="entry name" value="Winged helix-like DNA-binding domain superfamily/Winged helix DNA-binding domain"/>
    <property type="match status" value="1"/>
</dbReference>
<accession>F3L3F2</accession>
<sequence>MDTELLRTFLEVKATRHFGRAADNLFITQAAVSARIKQLESYFGAPLFHRDRNNIQLTPEGERLVPHAESILVSLLRARQDFALREGGDLRLSVGIRQGLWCDTLQSCFDQLHDEIGDLKLHVETLSQEMIAKKLREGALDTALVFDTPAAPELESHRVGALHLRLFAHHSIKNLAEAVSTRYIYLQWGTAFSRFHVRQVAKEPFPYLQTNMVDAAIAQVKRQQGACFFPQALQSTLHEQGICRVPEAPEFDTPLNLLVHPYMRTSPVVHRLKHQLSNLSL</sequence>
<dbReference type="GO" id="GO:0003700">
    <property type="term" value="F:DNA-binding transcription factor activity"/>
    <property type="evidence" value="ECO:0007669"/>
    <property type="project" value="InterPro"/>
</dbReference>
<keyword evidence="4" id="KW-0804">Transcription</keyword>
<dbReference type="RefSeq" id="WP_009576321.1">
    <property type="nucleotide sequence ID" value="NZ_AEIG01000063.1"/>
</dbReference>
<organism evidence="5 6">
    <name type="scientific">Aequoribacter fuscus</name>
    <dbReference type="NCBI Taxonomy" id="2518989"/>
    <lineage>
        <taxon>Bacteria</taxon>
        <taxon>Pseudomonadati</taxon>
        <taxon>Pseudomonadota</taxon>
        <taxon>Gammaproteobacteria</taxon>
        <taxon>Cellvibrionales</taxon>
        <taxon>Halieaceae</taxon>
        <taxon>Aequoribacter</taxon>
    </lineage>
</organism>
<evidence type="ECO:0000256" key="3">
    <source>
        <dbReference type="ARBA" id="ARBA00023125"/>
    </source>
</evidence>
<evidence type="ECO:0000256" key="1">
    <source>
        <dbReference type="ARBA" id="ARBA00009437"/>
    </source>
</evidence>
<evidence type="ECO:0000256" key="2">
    <source>
        <dbReference type="ARBA" id="ARBA00023015"/>
    </source>
</evidence>
<dbReference type="Pfam" id="PF03466">
    <property type="entry name" value="LysR_substrate"/>
    <property type="match status" value="1"/>
</dbReference>
<evidence type="ECO:0000256" key="4">
    <source>
        <dbReference type="ARBA" id="ARBA00023163"/>
    </source>
</evidence>
<proteinExistence type="inferred from homology"/>
<gene>
    <name evidence="5" type="ORF">IMCC3088_2144</name>
</gene>
<dbReference type="InterPro" id="IPR036388">
    <property type="entry name" value="WH-like_DNA-bd_sf"/>
</dbReference>
<dbReference type="PROSITE" id="PS50931">
    <property type="entry name" value="HTH_LYSR"/>
    <property type="match status" value="1"/>
</dbReference>
<name>F3L3F2_9GAMM</name>
<dbReference type="InterPro" id="IPR036390">
    <property type="entry name" value="WH_DNA-bd_sf"/>
</dbReference>
<reference evidence="5 6" key="1">
    <citation type="journal article" date="2011" name="J. Bacteriol.">
        <title>Genome sequence of strain IMCC3088, a proteorhodopsin-containing marine bacterium belonging to the OM60/NOR5 clade.</title>
        <authorList>
            <person name="Jang Y."/>
            <person name="Oh H.M."/>
            <person name="Kang I."/>
            <person name="Lee K."/>
            <person name="Yang S.J."/>
            <person name="Cho J.C."/>
        </authorList>
    </citation>
    <scope>NUCLEOTIDE SEQUENCE [LARGE SCALE GENOMIC DNA]</scope>
    <source>
        <strain evidence="5 6">IMCC3088</strain>
    </source>
</reference>
<dbReference type="CDD" id="cd05466">
    <property type="entry name" value="PBP2_LTTR_substrate"/>
    <property type="match status" value="1"/>
</dbReference>
<protein>
    <submittedName>
        <fullName evidence="5">Transcriptional regulator, LysR family</fullName>
    </submittedName>
</protein>
<dbReference type="PANTHER" id="PTHR30579:SF8">
    <property type="entry name" value="HTH-TYPE TRANSCRIPTIONAL REGULATOR HDFR"/>
    <property type="match status" value="1"/>
</dbReference>
<dbReference type="OrthoDB" id="9786526at2"/>
<dbReference type="Pfam" id="PF00126">
    <property type="entry name" value="HTH_1"/>
    <property type="match status" value="1"/>
</dbReference>
<dbReference type="InterPro" id="IPR050176">
    <property type="entry name" value="LTTR"/>
</dbReference>
<dbReference type="SUPFAM" id="SSF53850">
    <property type="entry name" value="Periplasmic binding protein-like II"/>
    <property type="match status" value="1"/>
</dbReference>
<comment type="caution">
    <text evidence="5">The sequence shown here is derived from an EMBL/GenBank/DDBJ whole genome shotgun (WGS) entry which is preliminary data.</text>
</comment>
<dbReference type="Proteomes" id="UP000005615">
    <property type="component" value="Unassembled WGS sequence"/>
</dbReference>
<keyword evidence="6" id="KW-1185">Reference proteome</keyword>
<evidence type="ECO:0000313" key="5">
    <source>
        <dbReference type="EMBL" id="EGG29144.1"/>
    </source>
</evidence>
<dbReference type="STRING" id="2518989.IMCC3088_2144"/>
<dbReference type="InterPro" id="IPR000847">
    <property type="entry name" value="LysR_HTH_N"/>
</dbReference>
<evidence type="ECO:0000313" key="6">
    <source>
        <dbReference type="Proteomes" id="UP000005615"/>
    </source>
</evidence>
<dbReference type="PRINTS" id="PR00039">
    <property type="entry name" value="HTHLYSR"/>
</dbReference>
<dbReference type="SUPFAM" id="SSF46785">
    <property type="entry name" value="Winged helix' DNA-binding domain"/>
    <property type="match status" value="1"/>
</dbReference>
<dbReference type="AlphaFoldDB" id="F3L3F2"/>
<keyword evidence="2" id="KW-0805">Transcription regulation</keyword>
<dbReference type="PANTHER" id="PTHR30579">
    <property type="entry name" value="TRANSCRIPTIONAL REGULATOR"/>
    <property type="match status" value="1"/>
</dbReference>
<keyword evidence="3" id="KW-0238">DNA-binding</keyword>
<dbReference type="FunFam" id="1.10.10.10:FF:000001">
    <property type="entry name" value="LysR family transcriptional regulator"/>
    <property type="match status" value="1"/>
</dbReference>
<comment type="similarity">
    <text evidence="1">Belongs to the LysR transcriptional regulatory family.</text>
</comment>
<dbReference type="EMBL" id="AEIG01000063">
    <property type="protein sequence ID" value="EGG29144.1"/>
    <property type="molecule type" value="Genomic_DNA"/>
</dbReference>
<dbReference type="GO" id="GO:0003677">
    <property type="term" value="F:DNA binding"/>
    <property type="evidence" value="ECO:0007669"/>
    <property type="project" value="UniProtKB-KW"/>
</dbReference>
<dbReference type="eggNOG" id="COG0583">
    <property type="taxonomic scope" value="Bacteria"/>
</dbReference>